<dbReference type="SUPFAM" id="SSF142984">
    <property type="entry name" value="Nqo1 middle domain-like"/>
    <property type="match status" value="1"/>
</dbReference>
<gene>
    <name evidence="12" type="primary">NDUFV1</name>
</gene>
<dbReference type="InterPro" id="IPR037207">
    <property type="entry name" value="Nuop51_4Fe4S-bd_sf"/>
</dbReference>
<reference evidence="12 13" key="1">
    <citation type="journal article" date="2010" name="Nature">
        <title>The sequence and de novo assembly of the giant panda genome.</title>
        <authorList>
            <person name="Li R."/>
            <person name="Fan W."/>
            <person name="Tian G."/>
            <person name="Zhu H."/>
            <person name="He L."/>
            <person name="Cai J."/>
            <person name="Huang Q."/>
            <person name="Cai Q."/>
            <person name="Li B."/>
            <person name="Bai Y."/>
            <person name="Zhang Z."/>
            <person name="Zhang Y."/>
            <person name="Wang W."/>
            <person name="Li J."/>
            <person name="Wei F."/>
            <person name="Li H."/>
            <person name="Jian M."/>
            <person name="Li J."/>
            <person name="Zhang Z."/>
            <person name="Nielsen R."/>
            <person name="Li D."/>
            <person name="Gu W."/>
            <person name="Yang Z."/>
            <person name="Xuan Z."/>
            <person name="Ryder O.A."/>
            <person name="Leung F.C."/>
            <person name="Zhou Y."/>
            <person name="Cao J."/>
            <person name="Sun X."/>
            <person name="Fu Y."/>
            <person name="Fang X."/>
            <person name="Guo X."/>
            <person name="Wang B."/>
            <person name="Hou R."/>
            <person name="Shen F."/>
            <person name="Mu B."/>
            <person name="Ni P."/>
            <person name="Lin R."/>
            <person name="Qian W."/>
            <person name="Wang G."/>
            <person name="Yu C."/>
            <person name="Nie W."/>
            <person name="Wang J."/>
            <person name="Wu Z."/>
            <person name="Liang H."/>
            <person name="Min J."/>
            <person name="Wu Q."/>
            <person name="Cheng S."/>
            <person name="Ruan J."/>
            <person name="Wang M."/>
            <person name="Shi Z."/>
            <person name="Wen M."/>
            <person name="Liu B."/>
            <person name="Ren X."/>
            <person name="Zheng H."/>
            <person name="Dong D."/>
            <person name="Cook K."/>
            <person name="Shan G."/>
            <person name="Zhang H."/>
            <person name="Kosiol C."/>
            <person name="Xie X."/>
            <person name="Lu Z."/>
            <person name="Zheng H."/>
            <person name="Li Y."/>
            <person name="Steiner C.C."/>
            <person name="Lam T.T."/>
            <person name="Lin S."/>
            <person name="Zhang Q."/>
            <person name="Li G."/>
            <person name="Tian J."/>
            <person name="Gong T."/>
            <person name="Liu H."/>
            <person name="Zhang D."/>
            <person name="Fang L."/>
            <person name="Ye C."/>
            <person name="Zhang J."/>
            <person name="Hu W."/>
            <person name="Xu A."/>
            <person name="Ren Y."/>
            <person name="Zhang G."/>
            <person name="Bruford M.W."/>
            <person name="Li Q."/>
            <person name="Ma L."/>
            <person name="Guo Y."/>
            <person name="An N."/>
            <person name="Hu Y."/>
            <person name="Zheng Y."/>
            <person name="Shi Y."/>
            <person name="Li Z."/>
            <person name="Liu Q."/>
            <person name="Chen Y."/>
            <person name="Zhao J."/>
            <person name="Qu N."/>
            <person name="Zhao S."/>
            <person name="Tian F."/>
            <person name="Wang X."/>
            <person name="Wang H."/>
            <person name="Xu L."/>
            <person name="Liu X."/>
            <person name="Vinar T."/>
            <person name="Wang Y."/>
            <person name="Lam T.W."/>
            <person name="Yiu S.M."/>
            <person name="Liu S."/>
            <person name="Zhang H."/>
            <person name="Li D."/>
            <person name="Huang Y."/>
            <person name="Wang X."/>
            <person name="Yang G."/>
            <person name="Jiang Z."/>
            <person name="Wang J."/>
            <person name="Qin N."/>
            <person name="Li L."/>
            <person name="Li J."/>
            <person name="Bolund L."/>
            <person name="Kristiansen K."/>
            <person name="Wong G.K."/>
            <person name="Olson M."/>
            <person name="Zhang X."/>
            <person name="Li S."/>
            <person name="Yang H."/>
            <person name="Wang J."/>
            <person name="Wang J."/>
        </authorList>
    </citation>
    <scope>NUCLEOTIDE SEQUENCE [LARGE SCALE GENOMIC DNA]</scope>
</reference>
<evidence type="ECO:0000256" key="5">
    <source>
        <dbReference type="ARBA" id="ARBA00022630"/>
    </source>
</evidence>
<name>A0A7N5JE34_AILME</name>
<dbReference type="NCBIfam" id="NF010120">
    <property type="entry name" value="PRK13596.1"/>
    <property type="match status" value="1"/>
</dbReference>
<dbReference type="PROSITE" id="PS00645">
    <property type="entry name" value="COMPLEX1_51K_2"/>
    <property type="match status" value="1"/>
</dbReference>
<evidence type="ECO:0000313" key="13">
    <source>
        <dbReference type="Proteomes" id="UP000008912"/>
    </source>
</evidence>
<keyword evidence="8" id="KW-0408">Iron</keyword>
<protein>
    <submittedName>
        <fullName evidence="12">NADH:ubiquinone oxidoreductase core subunit V1</fullName>
    </submittedName>
</protein>
<dbReference type="GO" id="GO:0010181">
    <property type="term" value="F:FMN binding"/>
    <property type="evidence" value="ECO:0007669"/>
    <property type="project" value="InterPro"/>
</dbReference>
<comment type="cofactor">
    <cofactor evidence="1">
        <name>FMN</name>
        <dbReference type="ChEBI" id="CHEBI:58210"/>
    </cofactor>
</comment>
<evidence type="ECO:0000256" key="8">
    <source>
        <dbReference type="ARBA" id="ARBA00023004"/>
    </source>
</evidence>
<evidence type="ECO:0000256" key="4">
    <source>
        <dbReference type="ARBA" id="ARBA00022485"/>
    </source>
</evidence>
<evidence type="ECO:0000256" key="1">
    <source>
        <dbReference type="ARBA" id="ARBA00001917"/>
    </source>
</evidence>
<keyword evidence="10" id="KW-1133">Transmembrane helix</keyword>
<dbReference type="AlphaFoldDB" id="A0A7N5JE34"/>
<reference evidence="12" key="2">
    <citation type="submission" date="2025-08" db="UniProtKB">
        <authorList>
            <consortium name="Ensembl"/>
        </authorList>
    </citation>
    <scope>IDENTIFICATION</scope>
</reference>
<evidence type="ECO:0000256" key="9">
    <source>
        <dbReference type="ARBA" id="ARBA00023014"/>
    </source>
</evidence>
<comment type="similarity">
    <text evidence="3">Belongs to the complex I 51 kDa subunit family.</text>
</comment>
<dbReference type="Gene3D" id="1.20.1440.230">
    <property type="entry name" value="NADH-ubiquinone oxidoreductase 51kDa subunit, iron-sulphur binding domain"/>
    <property type="match status" value="2"/>
</dbReference>
<keyword evidence="9" id="KW-0411">Iron-sulfur</keyword>
<dbReference type="GO" id="GO:0046872">
    <property type="term" value="F:metal ion binding"/>
    <property type="evidence" value="ECO:0007669"/>
    <property type="project" value="UniProtKB-KW"/>
</dbReference>
<keyword evidence="5" id="KW-0285">Flavoprotein</keyword>
<reference evidence="12" key="3">
    <citation type="submission" date="2025-09" db="UniProtKB">
        <authorList>
            <consortium name="Ensembl"/>
        </authorList>
    </citation>
    <scope>IDENTIFICATION</scope>
</reference>
<evidence type="ECO:0000256" key="3">
    <source>
        <dbReference type="ARBA" id="ARBA00007523"/>
    </source>
</evidence>
<sequence length="528" mass="56589">MLAARRLLSGSLPARVSVRFSGDTTAPKKTSFGSLKDEDRIFTNLYGRHDWRLKGAQSRGDWYKTKEILLKGPDWILGEVKTSGLRGRGGAGFPTGLKWSFMNKPSDGRPKYLVVNADEGEPGTCKDREIMRHDPHKLVEGCLVGGRAMGARAAYIYIRGEFYNEASNLQVAIREAYEAGLIGKNACDSGYDFDVFVVRGAGAYICGEETALIESIEGKQGKPRLKPPFPADVGVFGCPTTVANVETVAVSPTICRRGGAWFASFGRERNSGTKLFNISGHVNHPCTVEEEMSVPLRELIEKHAGGVIGGWDNLLAVIPGGSSTPLIPKSVCETVLMDFDALVQAQTGLGTAAVIVMDRSTDIVKAIARLIEFYKHESCGQCTPCREGEHPGQGGGFLCGSPLAWVRHRAKVGWALDTEWTAAASQPAIASLSATLPVPRTLGVLFPTLWLGIIGPSLAAVAAGVDWMNKVMARFVKGDARPAEIDSLWEISKQIEGHTICALGDGAAWPVQVLAALLVGTGVGVLRA</sequence>
<proteinExistence type="inferred from homology"/>
<dbReference type="InterPro" id="IPR001949">
    <property type="entry name" value="NADH-UbQ_OxRdtase_51kDa_CS"/>
</dbReference>
<dbReference type="GO" id="GO:0005743">
    <property type="term" value="C:mitochondrial inner membrane"/>
    <property type="evidence" value="ECO:0007669"/>
    <property type="project" value="Ensembl"/>
</dbReference>
<dbReference type="Pfam" id="PF22461">
    <property type="entry name" value="SLBB_2"/>
    <property type="match status" value="1"/>
</dbReference>
<dbReference type="GO" id="GO:0045271">
    <property type="term" value="C:respiratory chain complex I"/>
    <property type="evidence" value="ECO:0007669"/>
    <property type="project" value="Ensembl"/>
</dbReference>
<keyword evidence="6" id="KW-0288">FMN</keyword>
<dbReference type="InterPro" id="IPR054765">
    <property type="entry name" value="SLBB_dom"/>
</dbReference>
<dbReference type="PANTHER" id="PTHR11780">
    <property type="entry name" value="NADH-UBIQUINONE OXIDOREDUCTASE FLAVOPROTEIN 1 NDUFV1"/>
    <property type="match status" value="1"/>
</dbReference>
<evidence type="ECO:0000256" key="10">
    <source>
        <dbReference type="SAM" id="Phobius"/>
    </source>
</evidence>
<dbReference type="Ensembl" id="ENSAMET00000045717.1">
    <property type="protein sequence ID" value="ENSAMEP00000024096.1"/>
    <property type="gene ID" value="ENSAMEG00000001049.2"/>
</dbReference>
<dbReference type="SUPFAM" id="SSF142019">
    <property type="entry name" value="Nqo1 FMN-binding domain-like"/>
    <property type="match status" value="1"/>
</dbReference>
<dbReference type="InParanoid" id="A0A7N5JE34"/>
<dbReference type="GO" id="GO:0008137">
    <property type="term" value="F:NADH dehydrogenase (ubiquinone) activity"/>
    <property type="evidence" value="ECO:0007669"/>
    <property type="project" value="Ensembl"/>
</dbReference>
<dbReference type="GO" id="GO:0051539">
    <property type="term" value="F:4 iron, 4 sulfur cluster binding"/>
    <property type="evidence" value="ECO:0007669"/>
    <property type="project" value="UniProtKB-KW"/>
</dbReference>
<keyword evidence="4" id="KW-0004">4Fe-4S</keyword>
<dbReference type="InterPro" id="IPR037225">
    <property type="entry name" value="Nuo51_FMN-bd_sf"/>
</dbReference>
<dbReference type="InterPro" id="IPR019575">
    <property type="entry name" value="Nuop51_4Fe4S-bd"/>
</dbReference>
<dbReference type="PROSITE" id="PS00644">
    <property type="entry name" value="COMPLEX1_51K_1"/>
    <property type="match status" value="1"/>
</dbReference>
<evidence type="ECO:0000313" key="12">
    <source>
        <dbReference type="Ensembl" id="ENSAMEP00000024096.1"/>
    </source>
</evidence>
<dbReference type="GO" id="GO:0006120">
    <property type="term" value="P:mitochondrial electron transport, NADH to ubiquinone"/>
    <property type="evidence" value="ECO:0007669"/>
    <property type="project" value="Ensembl"/>
</dbReference>
<dbReference type="FunFam" id="3.40.50.11540:FF:000001">
    <property type="entry name" value="NADH dehydrogenase [ubiquinone] flavoprotein 1, mitochondrial"/>
    <property type="match status" value="1"/>
</dbReference>
<keyword evidence="10" id="KW-0472">Membrane</keyword>
<dbReference type="Pfam" id="PF01512">
    <property type="entry name" value="Complex1_51K"/>
    <property type="match status" value="1"/>
</dbReference>
<evidence type="ECO:0000256" key="6">
    <source>
        <dbReference type="ARBA" id="ARBA00022643"/>
    </source>
</evidence>
<dbReference type="Gene3D" id="3.10.20.600">
    <property type="match status" value="1"/>
</dbReference>
<dbReference type="Proteomes" id="UP000008912">
    <property type="component" value="Unassembled WGS sequence"/>
</dbReference>
<keyword evidence="13" id="KW-1185">Reference proteome</keyword>
<comment type="cofactor">
    <cofactor evidence="2">
        <name>[4Fe-4S] cluster</name>
        <dbReference type="ChEBI" id="CHEBI:49883"/>
    </cofactor>
</comment>
<evidence type="ECO:0000259" key="11">
    <source>
        <dbReference type="SMART" id="SM00928"/>
    </source>
</evidence>
<dbReference type="Gene3D" id="3.40.50.11540">
    <property type="entry name" value="NADH-ubiquinone oxidoreductase 51kDa subunit"/>
    <property type="match status" value="1"/>
</dbReference>
<evidence type="ECO:0000256" key="7">
    <source>
        <dbReference type="ARBA" id="ARBA00022723"/>
    </source>
</evidence>
<dbReference type="InterPro" id="IPR011538">
    <property type="entry name" value="Nuo51_FMN-bd"/>
</dbReference>
<keyword evidence="10" id="KW-0812">Transmembrane</keyword>
<evidence type="ECO:0000256" key="2">
    <source>
        <dbReference type="ARBA" id="ARBA00001966"/>
    </source>
</evidence>
<feature type="domain" description="NADH-ubiquinone oxidoreductase 51kDa subunit iron-sulphur binding" evidence="11">
    <location>
        <begin position="364"/>
        <end position="398"/>
    </location>
</feature>
<accession>A0A7N5JE34</accession>
<dbReference type="GeneTree" id="ENSGT00390000010641"/>
<dbReference type="InterPro" id="IPR050837">
    <property type="entry name" value="ComplexI_51kDa_subunit"/>
</dbReference>
<dbReference type="SMART" id="SM00928">
    <property type="entry name" value="NADH_4Fe-4S"/>
    <property type="match status" value="1"/>
</dbReference>
<dbReference type="Pfam" id="PF10589">
    <property type="entry name" value="NADH_4Fe-4S"/>
    <property type="match status" value="2"/>
</dbReference>
<feature type="transmembrane region" description="Helical" evidence="10">
    <location>
        <begin position="444"/>
        <end position="465"/>
    </location>
</feature>
<dbReference type="FunFam" id="3.10.20.600:FF:000001">
    <property type="entry name" value="NADH dehydrogenase [ubiquinone] flavoprotein 1, mitochondrial"/>
    <property type="match status" value="1"/>
</dbReference>
<keyword evidence="7" id="KW-0479">Metal-binding</keyword>
<dbReference type="PANTHER" id="PTHR11780:SF10">
    <property type="entry name" value="NADH DEHYDROGENASE [UBIQUINONE] FLAVOPROTEIN 1, MITOCHONDRIAL"/>
    <property type="match status" value="1"/>
</dbReference>
<dbReference type="SUPFAM" id="SSF140490">
    <property type="entry name" value="Nqo1C-terminal domain-like"/>
    <property type="match status" value="2"/>
</dbReference>
<organism evidence="12 13">
    <name type="scientific">Ailuropoda melanoleuca</name>
    <name type="common">Giant panda</name>
    <dbReference type="NCBI Taxonomy" id="9646"/>
    <lineage>
        <taxon>Eukaryota</taxon>
        <taxon>Metazoa</taxon>
        <taxon>Chordata</taxon>
        <taxon>Craniata</taxon>
        <taxon>Vertebrata</taxon>
        <taxon>Euteleostomi</taxon>
        <taxon>Mammalia</taxon>
        <taxon>Eutheria</taxon>
        <taxon>Laurasiatheria</taxon>
        <taxon>Carnivora</taxon>
        <taxon>Caniformia</taxon>
        <taxon>Ursidae</taxon>
        <taxon>Ailuropoda</taxon>
    </lineage>
</organism>